<evidence type="ECO:0000256" key="4">
    <source>
        <dbReference type="ARBA" id="ARBA00022989"/>
    </source>
</evidence>
<dbReference type="Proteomes" id="UP000324760">
    <property type="component" value="Chromosome"/>
</dbReference>
<organism evidence="7 8">
    <name type="scientific">Neptunomonas concharum</name>
    <dbReference type="NCBI Taxonomy" id="1031538"/>
    <lineage>
        <taxon>Bacteria</taxon>
        <taxon>Pseudomonadati</taxon>
        <taxon>Pseudomonadota</taxon>
        <taxon>Gammaproteobacteria</taxon>
        <taxon>Oceanospirillales</taxon>
        <taxon>Oceanospirillaceae</taxon>
        <taxon>Neptunomonas</taxon>
    </lineage>
</organism>
<dbReference type="PANTHER" id="PTHR33931">
    <property type="entry name" value="HOLIN-LIKE PROTEIN CIDA-RELATED"/>
    <property type="match status" value="1"/>
</dbReference>
<dbReference type="OrthoDB" id="385012at2"/>
<feature type="transmembrane region" description="Helical" evidence="6">
    <location>
        <begin position="55"/>
        <end position="76"/>
    </location>
</feature>
<evidence type="ECO:0000313" key="8">
    <source>
        <dbReference type="Proteomes" id="UP000324760"/>
    </source>
</evidence>
<accession>A0A5P1R9Q4</accession>
<evidence type="ECO:0000256" key="1">
    <source>
        <dbReference type="ARBA" id="ARBA00004651"/>
    </source>
</evidence>
<dbReference type="PANTHER" id="PTHR33931:SF2">
    <property type="entry name" value="HOLIN-LIKE PROTEIN CIDA"/>
    <property type="match status" value="1"/>
</dbReference>
<keyword evidence="4 6" id="KW-1133">Transmembrane helix</keyword>
<evidence type="ECO:0000313" key="7">
    <source>
        <dbReference type="EMBL" id="QEQ96005.1"/>
    </source>
</evidence>
<proteinExistence type="predicted"/>
<feature type="transmembrane region" description="Helical" evidence="6">
    <location>
        <begin position="25"/>
        <end position="43"/>
    </location>
</feature>
<keyword evidence="5 6" id="KW-0472">Membrane</keyword>
<evidence type="ECO:0000256" key="6">
    <source>
        <dbReference type="SAM" id="Phobius"/>
    </source>
</evidence>
<name>A0A5P1R9Q4_9GAMM</name>
<keyword evidence="2" id="KW-1003">Cell membrane</keyword>
<keyword evidence="3 6" id="KW-0812">Transmembrane</keyword>
<feature type="transmembrane region" description="Helical" evidence="6">
    <location>
        <begin position="82"/>
        <end position="105"/>
    </location>
</feature>
<dbReference type="AlphaFoldDB" id="A0A5P1R9Q4"/>
<sequence>MLYGFLMLLVCQLLGELIVVAGDIPVPGPVMGMVLLLLALVLLKKPPQSVRGVSEGLLAHLGFLYVPAGVGLMLHLEMISEYWLAILAALFVSTLITLVVTLLMFKLFGRLKRKRGEN</sequence>
<dbReference type="InterPro" id="IPR005538">
    <property type="entry name" value="LrgA/CidA"/>
</dbReference>
<gene>
    <name evidence="7" type="ORF">F0U83_04390</name>
</gene>
<evidence type="ECO:0000256" key="3">
    <source>
        <dbReference type="ARBA" id="ARBA00022692"/>
    </source>
</evidence>
<dbReference type="GO" id="GO:0005886">
    <property type="term" value="C:plasma membrane"/>
    <property type="evidence" value="ECO:0007669"/>
    <property type="project" value="UniProtKB-SubCell"/>
</dbReference>
<reference evidence="7 8" key="1">
    <citation type="journal article" date="2019" name="Biochem. Eng. J.">
        <title>Metabolic engineering of the marine bacteria Neptunomonas concharum for the production of acetoin and meso-2,3-butanediol from acetate.</title>
        <authorList>
            <person name="Li W."/>
            <person name="Pu N."/>
            <person name="Liu C.-X."/>
            <person name="Yuan Q.-P."/>
            <person name="Li Z.-J."/>
        </authorList>
    </citation>
    <scope>NUCLEOTIDE SEQUENCE [LARGE SCALE GENOMIC DNA]</scope>
    <source>
        <strain evidence="7 8">JCM17730</strain>
    </source>
</reference>
<evidence type="ECO:0000256" key="5">
    <source>
        <dbReference type="ARBA" id="ARBA00023136"/>
    </source>
</evidence>
<evidence type="ECO:0000256" key="2">
    <source>
        <dbReference type="ARBA" id="ARBA00022475"/>
    </source>
</evidence>
<dbReference type="KEGG" id="ncu:F0U83_04390"/>
<dbReference type="EMBL" id="CP043869">
    <property type="protein sequence ID" value="QEQ96005.1"/>
    <property type="molecule type" value="Genomic_DNA"/>
</dbReference>
<protein>
    <submittedName>
        <fullName evidence="7">CidA/LrgA family protein</fullName>
    </submittedName>
</protein>
<dbReference type="Pfam" id="PF03788">
    <property type="entry name" value="LrgA"/>
    <property type="match status" value="1"/>
</dbReference>
<dbReference type="RefSeq" id="WP_138988918.1">
    <property type="nucleotide sequence ID" value="NZ_CP043869.1"/>
</dbReference>
<comment type="subcellular location">
    <subcellularLocation>
        <location evidence="1">Cell membrane</location>
        <topology evidence="1">Multi-pass membrane protein</topology>
    </subcellularLocation>
</comment>
<keyword evidence="8" id="KW-1185">Reference proteome</keyword>